<name>A0A8H8CFQ3_PSICU</name>
<protein>
    <recommendedName>
        <fullName evidence="2">F-box domain-containing protein</fullName>
    </recommendedName>
</protein>
<sequence>MPHFNANGTRTLNFINQLKTINTSNPANIDNSTVAVPKFQQSLNMIDVISARLESGTEGHDYSVVNGQCSATTELREPSPQEVASLSATINRLPTELMGEIFIRTSHTCFEEHLSMWMYRFQLPWSLSQVCRLWRNVALSLPLLWRQIPSLDLSQKHTRNLSYQEYLIEILNRSKGIAIDIHINARNANDLPHPILGILLQHCERWGRLRLEACHAIIPLLEPAKGRLTSLQRLTLIFRWDRRSPSIVPNDLFLNAPSLNDVYWEDRAGYFSFPRNQIIWYTHSTQYTNHLFEVVSHSMTSLTTLVLHSHSTCFGSFPHLVLPSLLTLDMWDHNVSCEWLLGRLTLPKLRSLSVGTNVGDVSKSVMQMIERSGLPCELEVLKMNVETYPSVSLTTLLKKTPHLRLLSIPLPPIADLRGLTCDHEASFPCLIPFLRELYFCVLYPIENISSILIKLASSRSRTRRIPISPEELRRQSL</sequence>
<dbReference type="EMBL" id="JAFIQS010000013">
    <property type="protein sequence ID" value="KAG5163896.1"/>
    <property type="molecule type" value="Genomic_DNA"/>
</dbReference>
<evidence type="ECO:0008006" key="2">
    <source>
        <dbReference type="Google" id="ProtNLM"/>
    </source>
</evidence>
<gene>
    <name evidence="1" type="ORF">JR316_011089</name>
</gene>
<comment type="caution">
    <text evidence="1">The sequence shown here is derived from an EMBL/GenBank/DDBJ whole genome shotgun (WGS) entry which is preliminary data.</text>
</comment>
<proteinExistence type="predicted"/>
<accession>A0A8H8CFQ3</accession>
<dbReference type="AlphaFoldDB" id="A0A8H8CFQ3"/>
<organism evidence="1">
    <name type="scientific">Psilocybe cubensis</name>
    <name type="common">Psychedelic mushroom</name>
    <name type="synonym">Stropharia cubensis</name>
    <dbReference type="NCBI Taxonomy" id="181762"/>
    <lineage>
        <taxon>Eukaryota</taxon>
        <taxon>Fungi</taxon>
        <taxon>Dikarya</taxon>
        <taxon>Basidiomycota</taxon>
        <taxon>Agaricomycotina</taxon>
        <taxon>Agaricomycetes</taxon>
        <taxon>Agaricomycetidae</taxon>
        <taxon>Agaricales</taxon>
        <taxon>Agaricineae</taxon>
        <taxon>Strophariaceae</taxon>
        <taxon>Psilocybe</taxon>
    </lineage>
</organism>
<reference evidence="1" key="1">
    <citation type="submission" date="2021-02" db="EMBL/GenBank/DDBJ databases">
        <title>Psilocybe cubensis genome.</title>
        <authorList>
            <person name="Mckernan K.J."/>
            <person name="Crawford S."/>
            <person name="Trippe A."/>
            <person name="Kane L.T."/>
            <person name="Mclaughlin S."/>
        </authorList>
    </citation>
    <scope>NUCLEOTIDE SEQUENCE [LARGE SCALE GENOMIC DNA]</scope>
    <source>
        <strain evidence="1">MGC-MH-2018</strain>
    </source>
</reference>
<evidence type="ECO:0000313" key="1">
    <source>
        <dbReference type="EMBL" id="KAG5163896.1"/>
    </source>
</evidence>